<organism evidence="1 2">
    <name type="scientific">Datura stramonium</name>
    <name type="common">Jimsonweed</name>
    <name type="synonym">Common thornapple</name>
    <dbReference type="NCBI Taxonomy" id="4076"/>
    <lineage>
        <taxon>Eukaryota</taxon>
        <taxon>Viridiplantae</taxon>
        <taxon>Streptophyta</taxon>
        <taxon>Embryophyta</taxon>
        <taxon>Tracheophyta</taxon>
        <taxon>Spermatophyta</taxon>
        <taxon>Magnoliopsida</taxon>
        <taxon>eudicotyledons</taxon>
        <taxon>Gunneridae</taxon>
        <taxon>Pentapetalae</taxon>
        <taxon>asterids</taxon>
        <taxon>lamiids</taxon>
        <taxon>Solanales</taxon>
        <taxon>Solanaceae</taxon>
        <taxon>Solanoideae</taxon>
        <taxon>Datureae</taxon>
        <taxon>Datura</taxon>
    </lineage>
</organism>
<evidence type="ECO:0000313" key="2">
    <source>
        <dbReference type="Proteomes" id="UP000823775"/>
    </source>
</evidence>
<keyword evidence="2" id="KW-1185">Reference proteome</keyword>
<evidence type="ECO:0000313" key="1">
    <source>
        <dbReference type="EMBL" id="MCD7459542.1"/>
    </source>
</evidence>
<protein>
    <submittedName>
        <fullName evidence="1">Uncharacterized protein</fullName>
    </submittedName>
</protein>
<comment type="caution">
    <text evidence="1">The sequence shown here is derived from an EMBL/GenBank/DDBJ whole genome shotgun (WGS) entry which is preliminary data.</text>
</comment>
<dbReference type="EMBL" id="JACEIK010000593">
    <property type="protein sequence ID" value="MCD7459542.1"/>
    <property type="molecule type" value="Genomic_DNA"/>
</dbReference>
<name>A0ABS8SLB8_DATST</name>
<sequence>MYGVAPSVSTTPSRSNMVPLVLTIEVSSYDFSMLAEIIMSSKACKDFVSACSGCSVRLSLLFSSSPRDSPVPLDERSPTCCAAEGLAIARLGRADALVVGGGLAIKMEGAAAMEGVDLIVEVLNMFTIIDAMLDMFSLGIGLPYAFLHNSMMRQENRKDVFSCVSLFPTFEWLMFSRLMKERVMMQAIARDPLLLYDCAISVEEEFIQELGYHEPPVICCLLAP</sequence>
<dbReference type="Proteomes" id="UP000823775">
    <property type="component" value="Unassembled WGS sequence"/>
</dbReference>
<accession>A0ABS8SLB8</accession>
<reference evidence="1 2" key="1">
    <citation type="journal article" date="2021" name="BMC Genomics">
        <title>Datura genome reveals duplications of psychoactive alkaloid biosynthetic genes and high mutation rate following tissue culture.</title>
        <authorList>
            <person name="Rajewski A."/>
            <person name="Carter-House D."/>
            <person name="Stajich J."/>
            <person name="Litt A."/>
        </authorList>
    </citation>
    <scope>NUCLEOTIDE SEQUENCE [LARGE SCALE GENOMIC DNA]</scope>
    <source>
        <strain evidence="1">AR-01</strain>
    </source>
</reference>
<proteinExistence type="predicted"/>
<gene>
    <name evidence="1" type="ORF">HAX54_041222</name>
</gene>